<evidence type="ECO:0000313" key="2">
    <source>
        <dbReference type="Proteomes" id="UP001372526"/>
    </source>
</evidence>
<proteinExistence type="predicted"/>
<sequence>MVYTQKFVENKEAVRIVSAPFAVLQERVLTSKLPFFVPSGEYIVTMQAVPLEEPLVDDLYKVKYELFFEEN</sequence>
<dbReference type="InterPro" id="IPR038691">
    <property type="entry name" value="ComJ_sf"/>
</dbReference>
<dbReference type="EMBL" id="JBAWSX010000011">
    <property type="protein sequence ID" value="MEI4803132.1"/>
    <property type="molecule type" value="Genomic_DNA"/>
</dbReference>
<protein>
    <submittedName>
        <fullName evidence="1">Competence protein ComJ</fullName>
    </submittedName>
</protein>
<accession>A0ABU8FKC4</accession>
<dbReference type="Proteomes" id="UP001372526">
    <property type="component" value="Unassembled WGS sequence"/>
</dbReference>
<comment type="caution">
    <text evidence="1">The sequence shown here is derived from an EMBL/GenBank/DDBJ whole genome shotgun (WGS) entry which is preliminary data.</text>
</comment>
<name>A0ABU8FKC4_9BACI</name>
<dbReference type="Pfam" id="PF11033">
    <property type="entry name" value="ComJ"/>
    <property type="match status" value="1"/>
</dbReference>
<evidence type="ECO:0000313" key="1">
    <source>
        <dbReference type="EMBL" id="MEI4803132.1"/>
    </source>
</evidence>
<dbReference type="Gene3D" id="2.60.34.30">
    <property type="entry name" value="Competence, DNA-entry nuclease inhibitor, ComJ"/>
    <property type="match status" value="1"/>
</dbReference>
<keyword evidence="2" id="KW-1185">Reference proteome</keyword>
<gene>
    <name evidence="1" type="primary">comJ</name>
    <name evidence="1" type="ORF">WAZ07_17795</name>
</gene>
<reference evidence="1 2" key="1">
    <citation type="submission" date="2024-01" db="EMBL/GenBank/DDBJ databases">
        <title>Seven novel Bacillus-like species.</title>
        <authorList>
            <person name="Liu G."/>
        </authorList>
    </citation>
    <scope>NUCLEOTIDE SEQUENCE [LARGE SCALE GENOMIC DNA]</scope>
    <source>
        <strain evidence="1 2">FJAT-51639</strain>
    </source>
</reference>
<organism evidence="1 2">
    <name type="scientific">Bacillus bruguierae</name>
    <dbReference type="NCBI Taxonomy" id="3127667"/>
    <lineage>
        <taxon>Bacteria</taxon>
        <taxon>Bacillati</taxon>
        <taxon>Bacillota</taxon>
        <taxon>Bacilli</taxon>
        <taxon>Bacillales</taxon>
        <taxon>Bacillaceae</taxon>
        <taxon>Bacillus</taxon>
    </lineage>
</organism>
<dbReference type="InterPro" id="IPR020354">
    <property type="entry name" value="Competence_nuclease_inhibitor"/>
</dbReference>